<keyword evidence="3" id="KW-1185">Reference proteome</keyword>
<feature type="signal peptide" evidence="1">
    <location>
        <begin position="1"/>
        <end position="25"/>
    </location>
</feature>
<dbReference type="AlphaFoldDB" id="A0A401JER4"/>
<organism evidence="2 3">
    <name type="scientific">Sulfuriferula multivorans</name>
    <dbReference type="NCBI Taxonomy" id="1559896"/>
    <lineage>
        <taxon>Bacteria</taxon>
        <taxon>Pseudomonadati</taxon>
        <taxon>Pseudomonadota</taxon>
        <taxon>Betaproteobacteria</taxon>
        <taxon>Nitrosomonadales</taxon>
        <taxon>Sulfuricellaceae</taxon>
        <taxon>Sulfuriferula</taxon>
    </lineage>
</organism>
<protein>
    <recommendedName>
        <fullName evidence="4">YfdX family protein</fullName>
    </recommendedName>
</protein>
<reference evidence="2 3" key="1">
    <citation type="journal article" date="2019" name="Front. Microbiol.">
        <title>Genomes of Neutrophilic Sulfur-Oxidizing Chemolithoautotrophs Representing 9 Proteobacterial Species From 8 Genera.</title>
        <authorList>
            <person name="Watanabe T."/>
            <person name="Kojima H."/>
            <person name="Umezawa K."/>
            <person name="Hori C."/>
            <person name="Takasuka T.E."/>
            <person name="Kato Y."/>
            <person name="Fukui M."/>
        </authorList>
    </citation>
    <scope>NUCLEOTIDE SEQUENCE [LARGE SCALE GENOMIC DNA]</scope>
    <source>
        <strain evidence="2 3">TTN</strain>
    </source>
</reference>
<sequence length="205" mass="21703">MKTRHVLIPALLVAVLTGSASIALAAPATETGNHTPALGGWDMHPDYDRAKALGNQLVAELNKAQRALDASNLAAARHALAASARRDQTLRDMMPRAASNTASAEAQRQLLPLRVSIDDRATYIVTPAADVQPGVDKLGKIDQEKQVMATHIVYLPVVDIGAPIASARQALTQPDPDVGLARSVLKTALNSLVRVNSRLSDSARS</sequence>
<dbReference type="OrthoDB" id="9918741at2"/>
<name>A0A401JER4_9PROT</name>
<evidence type="ECO:0000313" key="2">
    <source>
        <dbReference type="EMBL" id="GBL46106.1"/>
    </source>
</evidence>
<evidence type="ECO:0008006" key="4">
    <source>
        <dbReference type="Google" id="ProtNLM"/>
    </source>
</evidence>
<accession>A0A401JER4</accession>
<feature type="chain" id="PRO_5019458087" description="YfdX family protein" evidence="1">
    <location>
        <begin position="26"/>
        <end position="205"/>
    </location>
</feature>
<proteinExistence type="predicted"/>
<evidence type="ECO:0000313" key="3">
    <source>
        <dbReference type="Proteomes" id="UP000286806"/>
    </source>
</evidence>
<dbReference type="RefSeq" id="WP_124704906.1">
    <property type="nucleotide sequence ID" value="NZ_BGOW01000016.1"/>
</dbReference>
<gene>
    <name evidence="2" type="ORF">SFMTTN_1918</name>
</gene>
<comment type="caution">
    <text evidence="2">The sequence shown here is derived from an EMBL/GenBank/DDBJ whole genome shotgun (WGS) entry which is preliminary data.</text>
</comment>
<keyword evidence="1" id="KW-0732">Signal</keyword>
<dbReference type="Proteomes" id="UP000286806">
    <property type="component" value="Unassembled WGS sequence"/>
</dbReference>
<evidence type="ECO:0000256" key="1">
    <source>
        <dbReference type="SAM" id="SignalP"/>
    </source>
</evidence>
<dbReference type="EMBL" id="BGOW01000016">
    <property type="protein sequence ID" value="GBL46106.1"/>
    <property type="molecule type" value="Genomic_DNA"/>
</dbReference>